<dbReference type="Proteomes" id="UP000262802">
    <property type="component" value="Chromosome"/>
</dbReference>
<accession>A0A3B7QXM4</accession>
<organism evidence="2 3">
    <name type="scientific">Hymenobacter oligotrophus</name>
    <dbReference type="NCBI Taxonomy" id="2319843"/>
    <lineage>
        <taxon>Bacteria</taxon>
        <taxon>Pseudomonadati</taxon>
        <taxon>Bacteroidota</taxon>
        <taxon>Cytophagia</taxon>
        <taxon>Cytophagales</taxon>
        <taxon>Hymenobacteraceae</taxon>
        <taxon>Hymenobacter</taxon>
    </lineage>
</organism>
<feature type="transmembrane region" description="Helical" evidence="1">
    <location>
        <begin position="111"/>
        <end position="132"/>
    </location>
</feature>
<dbReference type="AlphaFoldDB" id="A0A3B7QXM4"/>
<evidence type="ECO:0000313" key="2">
    <source>
        <dbReference type="EMBL" id="AYA36092.1"/>
    </source>
</evidence>
<gene>
    <name evidence="2" type="ORF">D3Y59_02865</name>
</gene>
<dbReference type="EMBL" id="CP032317">
    <property type="protein sequence ID" value="AYA36092.1"/>
    <property type="molecule type" value="Genomic_DNA"/>
</dbReference>
<keyword evidence="1" id="KW-0812">Transmembrane</keyword>
<keyword evidence="1" id="KW-0472">Membrane</keyword>
<name>A0A3B7QXM4_9BACT</name>
<protein>
    <recommendedName>
        <fullName evidence="4">DUF2231 domain-containing protein</fullName>
    </recommendedName>
</protein>
<dbReference type="KEGG" id="hyh:D3Y59_02865"/>
<dbReference type="OrthoDB" id="853672at2"/>
<dbReference type="RefSeq" id="WP_119443679.1">
    <property type="nucleotide sequence ID" value="NZ_CP032317.1"/>
</dbReference>
<feature type="transmembrane region" description="Helical" evidence="1">
    <location>
        <begin position="6"/>
        <end position="27"/>
    </location>
</feature>
<proteinExistence type="predicted"/>
<evidence type="ECO:0008006" key="4">
    <source>
        <dbReference type="Google" id="ProtNLM"/>
    </source>
</evidence>
<keyword evidence="1" id="KW-1133">Transmembrane helix</keyword>
<sequence>MNEAHLHLLLNHVPILGSLAGFVILLIGAVRRNATLTQTGLVLLLVAAAVAVPTQLTGEGAEELIEHRTGISHRLIHEHEEAAELAFWALELTAMPALVALMLRQHARARLLVLLAVTGAALSFGLMAYAGWQGGKISHPELAAPAPAEVAVAPKP</sequence>
<reference evidence="2 3" key="1">
    <citation type="submission" date="2018-09" db="EMBL/GenBank/DDBJ databases">
        <title>Hymenobacter medium sp. nov., isolated from R2A medium.</title>
        <authorList>
            <person name="Yingchao G."/>
        </authorList>
    </citation>
    <scope>NUCLEOTIDE SEQUENCE [LARGE SCALE GENOMIC DNA]</scope>
    <source>
        <strain evidence="3">sh-6</strain>
    </source>
</reference>
<evidence type="ECO:0000256" key="1">
    <source>
        <dbReference type="SAM" id="Phobius"/>
    </source>
</evidence>
<keyword evidence="3" id="KW-1185">Reference proteome</keyword>
<evidence type="ECO:0000313" key="3">
    <source>
        <dbReference type="Proteomes" id="UP000262802"/>
    </source>
</evidence>